<proteinExistence type="predicted"/>
<protein>
    <submittedName>
        <fullName evidence="3 4">UPF0481 protein At3g47200-like</fullName>
    </submittedName>
</protein>
<keyword evidence="1" id="KW-1133">Transmembrane helix</keyword>
<dbReference type="InterPro" id="IPR004158">
    <property type="entry name" value="DUF247_pln"/>
</dbReference>
<evidence type="ECO:0000313" key="2">
    <source>
        <dbReference type="Proteomes" id="UP000504603"/>
    </source>
</evidence>
<keyword evidence="1" id="KW-0812">Transmembrane</keyword>
<dbReference type="Proteomes" id="UP000504603">
    <property type="component" value="Unplaced"/>
</dbReference>
<feature type="transmembrane region" description="Helical" evidence="1">
    <location>
        <begin position="114"/>
        <end position="133"/>
    </location>
</feature>
<feature type="transmembrane region" description="Helical" evidence="1">
    <location>
        <begin position="393"/>
        <end position="417"/>
    </location>
</feature>
<evidence type="ECO:0000313" key="3">
    <source>
        <dbReference type="RefSeq" id="XP_022132033.1"/>
    </source>
</evidence>
<dbReference type="Pfam" id="PF03140">
    <property type="entry name" value="DUF247"/>
    <property type="match status" value="1"/>
</dbReference>
<evidence type="ECO:0000256" key="1">
    <source>
        <dbReference type="SAM" id="Phobius"/>
    </source>
</evidence>
<keyword evidence="2" id="KW-1185">Reference proteome</keyword>
<reference evidence="3 4" key="1">
    <citation type="submission" date="2025-04" db="UniProtKB">
        <authorList>
            <consortium name="RefSeq"/>
        </authorList>
    </citation>
    <scope>IDENTIFICATION</scope>
    <source>
        <strain evidence="3 4">OHB3-1</strain>
    </source>
</reference>
<dbReference type="PANTHER" id="PTHR31170:SF25">
    <property type="entry name" value="BNAA09G04570D PROTEIN"/>
    <property type="match status" value="1"/>
</dbReference>
<dbReference type="OrthoDB" id="1896044at2759"/>
<dbReference type="RefSeq" id="XP_022132033.1">
    <property type="nucleotide sequence ID" value="XM_022276341.1"/>
</dbReference>
<dbReference type="RefSeq" id="XP_022132034.1">
    <property type="nucleotide sequence ID" value="XM_022276342.1"/>
</dbReference>
<sequence>MMKERDSYLLSEQENSSNIRGTDGIFRVPLALWRANPNAFIPQFIPIGPVHGFHNSYGYDPIIRKMKFYFFRNFASTEVELNKIVRLVIGCEKRATEFYKIDIRMGRAEFLESLILDCCFVVMYILSSVVPLFQDFEMSSFSWRFNDAIFRDMVLFENQLPFFLLQSLYELCAFNNYRSILGEFSFIQLTHKFFMAREGIGYLGKDFRVLHEDKLEVNHFVHFLSYYMNSLDHTRWRVGPSLAIWPPTATELYDYGISFEKKSHYSQKMFDERAGILRLPHIIINETFESMIRNIIAFEHCHRKRQVVSNFAIFMRFLLNSDNDVILLIKEGIIHNHLESTKGVTKLFHDLCENVVVETNLYNYECKRMREYGKHRRHRWMASLKRDYFNTPWALISFIAAVVLLLLTLMQTVVAVLSMPK</sequence>
<dbReference type="AlphaFoldDB" id="A0A6J1BR42"/>
<dbReference type="KEGG" id="mcha:111005004"/>
<evidence type="ECO:0000313" key="5">
    <source>
        <dbReference type="RefSeq" id="XP_022132035.1"/>
    </source>
</evidence>
<evidence type="ECO:0000313" key="6">
    <source>
        <dbReference type="RefSeq" id="XP_022132036.1"/>
    </source>
</evidence>
<keyword evidence="1" id="KW-0472">Membrane</keyword>
<dbReference type="RefSeq" id="XP_022132035.1">
    <property type="nucleotide sequence ID" value="XM_022276343.1"/>
</dbReference>
<evidence type="ECO:0000313" key="4">
    <source>
        <dbReference type="RefSeq" id="XP_022132034.1"/>
    </source>
</evidence>
<name>A0A6J1BR42_MOMCH</name>
<accession>A0A6J1BR42</accession>
<dbReference type="RefSeq" id="XP_022132036.1">
    <property type="nucleotide sequence ID" value="XM_022276344.1"/>
</dbReference>
<organism evidence="2 6">
    <name type="scientific">Momordica charantia</name>
    <name type="common">Bitter gourd</name>
    <name type="synonym">Balsam pear</name>
    <dbReference type="NCBI Taxonomy" id="3673"/>
    <lineage>
        <taxon>Eukaryota</taxon>
        <taxon>Viridiplantae</taxon>
        <taxon>Streptophyta</taxon>
        <taxon>Embryophyta</taxon>
        <taxon>Tracheophyta</taxon>
        <taxon>Spermatophyta</taxon>
        <taxon>Magnoliopsida</taxon>
        <taxon>eudicotyledons</taxon>
        <taxon>Gunneridae</taxon>
        <taxon>Pentapetalae</taxon>
        <taxon>rosids</taxon>
        <taxon>fabids</taxon>
        <taxon>Cucurbitales</taxon>
        <taxon>Cucurbitaceae</taxon>
        <taxon>Momordiceae</taxon>
        <taxon>Momordica</taxon>
    </lineage>
</organism>
<gene>
    <name evidence="3 4 5 6" type="primary">LOC111005004</name>
</gene>
<dbReference type="PANTHER" id="PTHR31170">
    <property type="entry name" value="BNAC04G53230D PROTEIN"/>
    <property type="match status" value="1"/>
</dbReference>
<dbReference type="GeneID" id="111005004"/>